<dbReference type="EMBL" id="RJKM01000001">
    <property type="protein sequence ID" value="ROP39253.1"/>
    <property type="molecule type" value="Genomic_DNA"/>
</dbReference>
<evidence type="ECO:0000259" key="2">
    <source>
        <dbReference type="Pfam" id="PF22738"/>
    </source>
</evidence>
<dbReference type="Gene3D" id="3.40.50.300">
    <property type="entry name" value="P-loop containing nucleotide triphosphate hydrolases"/>
    <property type="match status" value="1"/>
</dbReference>
<evidence type="ECO:0000259" key="1">
    <source>
        <dbReference type="Pfam" id="PF13401"/>
    </source>
</evidence>
<feature type="domain" description="ORC1/DEAH AAA+ ATPase" evidence="1">
    <location>
        <begin position="356"/>
        <end position="460"/>
    </location>
</feature>
<dbReference type="InterPro" id="IPR027417">
    <property type="entry name" value="P-loop_NTPase"/>
</dbReference>
<dbReference type="Pfam" id="PF13401">
    <property type="entry name" value="AAA_22"/>
    <property type="match status" value="1"/>
</dbReference>
<dbReference type="RefSeq" id="WP_148088890.1">
    <property type="nucleotide sequence ID" value="NZ_RJKM01000001.1"/>
</dbReference>
<comment type="caution">
    <text evidence="3">The sequence shown here is derived from an EMBL/GenBank/DDBJ whole genome shotgun (WGS) entry which is preliminary data.</text>
</comment>
<name>A0A3N1H9R2_9PSEU</name>
<dbReference type="Pfam" id="PF22738">
    <property type="entry name" value="NNH7"/>
    <property type="match status" value="1"/>
</dbReference>
<evidence type="ECO:0000313" key="3">
    <source>
        <dbReference type="EMBL" id="ROP39253.1"/>
    </source>
</evidence>
<dbReference type="GO" id="GO:0016887">
    <property type="term" value="F:ATP hydrolysis activity"/>
    <property type="evidence" value="ECO:0007669"/>
    <property type="project" value="InterPro"/>
</dbReference>
<organism evidence="3 4">
    <name type="scientific">Saccharothrix texasensis</name>
    <dbReference type="NCBI Taxonomy" id="103734"/>
    <lineage>
        <taxon>Bacteria</taxon>
        <taxon>Bacillati</taxon>
        <taxon>Actinomycetota</taxon>
        <taxon>Actinomycetes</taxon>
        <taxon>Pseudonocardiales</taxon>
        <taxon>Pseudonocardiaceae</taxon>
        <taxon>Saccharothrix</taxon>
    </lineage>
</organism>
<evidence type="ECO:0008006" key="5">
    <source>
        <dbReference type="Google" id="ProtNLM"/>
    </source>
</evidence>
<dbReference type="AlphaFoldDB" id="A0A3N1H9R2"/>
<protein>
    <recommendedName>
        <fullName evidence="5">AAA+ ATPase domain-containing protein</fullName>
    </recommendedName>
</protein>
<gene>
    <name evidence="3" type="ORF">EDD40_4633</name>
</gene>
<proteinExistence type="predicted"/>
<dbReference type="InterPro" id="IPR049945">
    <property type="entry name" value="AAA_22"/>
</dbReference>
<sequence length="1056" mass="115585">MRKHPSLTFQGALRILGKHEPPGIGVLDKALGGAILGAGAVALGGAALAPLALITPLWGWVDQKNEAVGLLRSLAQGLSTRLAGVNGLERRELIIAAHGTVVAAAFFEAFEDLVGKARLKALALTRKERRHLASAAYAPPDPAVDWLLTAEIPIPSSARGFHENLPRVEEWLHGLTRRTFDFLGGLADWRNDPAVNRALLTDRALERYQSHYLDLAAQVPEFLIWAVLGEHAATRADNASVKGVLATQGDALARVEALLNLVAGHTVRGDQPAVLHRANRGVLALPVVPNEAERYGAEITFPTIGKVFVNPRYRITTASPGSRPADEHWWGSLPVFDDLDLRITGLLLSADATRVPLLLLGHPGAGKSLLTKVLAARLPAADYTVVRVPLRNVGANAPIMDQVQQALDLSTNRRIRWHELTDQSADTLRVVLLDGLDELLQAARHDRSGYLQQVAEFQRIEADQDRPVVCVVTSRTVVADRVDIPEGAAVLKLEEFDERQIGQWLGVWRQANAGAIAAGRVRELTPAEALHQPDLVSQPLLLLMLALYAADPASPPLDRGMSKSALYERIFDNFARREVLKRATDPLSPRELAAGVRDQVHRLSVAALAMFNRGVQHLREADLQADLEALGVVPTGSRDEGHGQRLLGEFFFVHTAEANLIGPAGSDRRATERAYEFLHATFGEYLVARFVVNALLDVAASAYGGNRGPREPDDEQLFAILSHQVLFSRASIVAFAMDVLKTAPAEERENVPEVLSSLLKTYRSRRDSQHYVPYRPTPVDHVRQLAAYSANLVTLTAAFGGLEQEREVWRSTVGLWHSALDRDAVTALVGRLELSEDNRIVLVGGLRSGPMEFKAARLVGDTAYAEKFRYGLAVTGETFYGGGLDWADSMLSWMTPVIGPMNSGGVFNVPGPEVPSQDVVKVVAYFLRYIVVSAPKLSDLWVAKKMRVVLTEFPKVYHLDPVDLLRLAYIYSGAFMDLPQLHDPDLYRDFADETEIVMAVVARRLMGDESAHSRWKAVSEKVLGVLPSVITINLMAVDKLVHLLVGKRSDQLVDGT</sequence>
<evidence type="ECO:0000313" key="4">
    <source>
        <dbReference type="Proteomes" id="UP000268727"/>
    </source>
</evidence>
<dbReference type="SUPFAM" id="SSF52540">
    <property type="entry name" value="P-loop containing nucleoside triphosphate hydrolases"/>
    <property type="match status" value="1"/>
</dbReference>
<dbReference type="OrthoDB" id="419933at2"/>
<dbReference type="Proteomes" id="UP000268727">
    <property type="component" value="Unassembled WGS sequence"/>
</dbReference>
<keyword evidence="4" id="KW-1185">Reference proteome</keyword>
<accession>A0A3N1H9R2</accession>
<reference evidence="3 4" key="1">
    <citation type="submission" date="2018-11" db="EMBL/GenBank/DDBJ databases">
        <title>Sequencing the genomes of 1000 actinobacteria strains.</title>
        <authorList>
            <person name="Klenk H.-P."/>
        </authorList>
    </citation>
    <scope>NUCLEOTIDE SEQUENCE [LARGE SCALE GENOMIC DNA]</scope>
    <source>
        <strain evidence="3 4">DSM 44231</strain>
    </source>
</reference>
<feature type="domain" description="NACHT N-terminal Helical" evidence="2">
    <location>
        <begin position="5"/>
        <end position="230"/>
    </location>
</feature>
<dbReference type="InterPro" id="IPR054567">
    <property type="entry name" value="NNH7"/>
</dbReference>